<proteinExistence type="predicted"/>
<accession>A0A0R2H6L5</accession>
<dbReference type="PROSITE" id="PS50943">
    <property type="entry name" value="HTH_CROC1"/>
    <property type="match status" value="1"/>
</dbReference>
<comment type="caution">
    <text evidence="2">The sequence shown here is derived from an EMBL/GenBank/DDBJ whole genome shotgun (WGS) entry which is preliminary data.</text>
</comment>
<dbReference type="EMBL" id="JQBM01000003">
    <property type="protein sequence ID" value="KRN46181.1"/>
    <property type="molecule type" value="Genomic_DNA"/>
</dbReference>
<dbReference type="OrthoDB" id="9805856at2"/>
<dbReference type="PATRIC" id="fig|1629.5.peg.1163"/>
<dbReference type="InterPro" id="IPR001387">
    <property type="entry name" value="Cro/C1-type_HTH"/>
</dbReference>
<evidence type="ECO:0000259" key="1">
    <source>
        <dbReference type="PROSITE" id="PS50943"/>
    </source>
</evidence>
<protein>
    <recommendedName>
        <fullName evidence="1">HTH cro/C1-type domain-containing protein</fullName>
    </recommendedName>
</protein>
<gene>
    <name evidence="2" type="ORF">IV50_GL001156</name>
</gene>
<name>A0A0R2H6L5_WEIVI</name>
<dbReference type="SUPFAM" id="SSF47413">
    <property type="entry name" value="lambda repressor-like DNA-binding domains"/>
    <property type="match status" value="1"/>
</dbReference>
<dbReference type="RefSeq" id="WP_057746377.1">
    <property type="nucleotide sequence ID" value="NZ_JQBM01000003.1"/>
</dbReference>
<evidence type="ECO:0000313" key="2">
    <source>
        <dbReference type="EMBL" id="KRN46181.1"/>
    </source>
</evidence>
<dbReference type="SMART" id="SM00530">
    <property type="entry name" value="HTH_XRE"/>
    <property type="match status" value="1"/>
</dbReference>
<dbReference type="CDD" id="cd00093">
    <property type="entry name" value="HTH_XRE"/>
    <property type="match status" value="1"/>
</dbReference>
<dbReference type="Proteomes" id="UP000051992">
    <property type="component" value="Unassembled WGS sequence"/>
</dbReference>
<feature type="domain" description="HTH cro/C1-type" evidence="1">
    <location>
        <begin position="8"/>
        <end position="60"/>
    </location>
</feature>
<evidence type="ECO:0000313" key="3">
    <source>
        <dbReference type="Proteomes" id="UP000051992"/>
    </source>
</evidence>
<sequence>MTFFERTRDLAKQRGMNLKQVAQKAGLSENALYRYNQGINPKYPTVKAIADVLGVSVDYLLGNTDEMYPTKLSTKEPVDLDEILNEEGMAMFEGQPLSEEYKKALLAMLKANKNSGN</sequence>
<dbReference type="InterPro" id="IPR010982">
    <property type="entry name" value="Lambda_DNA-bd_dom_sf"/>
</dbReference>
<dbReference type="Gene3D" id="1.10.260.40">
    <property type="entry name" value="lambda repressor-like DNA-binding domains"/>
    <property type="match status" value="1"/>
</dbReference>
<dbReference type="Pfam" id="PF01381">
    <property type="entry name" value="HTH_3"/>
    <property type="match status" value="1"/>
</dbReference>
<dbReference type="AlphaFoldDB" id="A0A0R2H6L5"/>
<keyword evidence="3" id="KW-1185">Reference proteome</keyword>
<reference evidence="2 3" key="1">
    <citation type="journal article" date="2015" name="Genome Announc.">
        <title>Expanding the biotechnology potential of lactobacilli through comparative genomics of 213 strains and associated genera.</title>
        <authorList>
            <person name="Sun Z."/>
            <person name="Harris H.M."/>
            <person name="McCann A."/>
            <person name="Guo C."/>
            <person name="Argimon S."/>
            <person name="Zhang W."/>
            <person name="Yang X."/>
            <person name="Jeffery I.B."/>
            <person name="Cooney J.C."/>
            <person name="Kagawa T.F."/>
            <person name="Liu W."/>
            <person name="Song Y."/>
            <person name="Salvetti E."/>
            <person name="Wrobel A."/>
            <person name="Rasinkangas P."/>
            <person name="Parkhill J."/>
            <person name="Rea M.C."/>
            <person name="O'Sullivan O."/>
            <person name="Ritari J."/>
            <person name="Douillard F.P."/>
            <person name="Paul Ross R."/>
            <person name="Yang R."/>
            <person name="Briner A.E."/>
            <person name="Felis G.E."/>
            <person name="de Vos W.M."/>
            <person name="Barrangou R."/>
            <person name="Klaenhammer T.R."/>
            <person name="Caufield P.W."/>
            <person name="Cui Y."/>
            <person name="Zhang H."/>
            <person name="O'Toole P.W."/>
        </authorList>
    </citation>
    <scope>NUCLEOTIDE SEQUENCE [LARGE SCALE GENOMIC DNA]</scope>
    <source>
        <strain evidence="2 3">DSM 20410</strain>
    </source>
</reference>
<dbReference type="GO" id="GO:0003677">
    <property type="term" value="F:DNA binding"/>
    <property type="evidence" value="ECO:0007669"/>
    <property type="project" value="InterPro"/>
</dbReference>
<organism evidence="2 3">
    <name type="scientific">Weissella viridescens</name>
    <name type="common">Lactobacillus viridescens</name>
    <dbReference type="NCBI Taxonomy" id="1629"/>
    <lineage>
        <taxon>Bacteria</taxon>
        <taxon>Bacillati</taxon>
        <taxon>Bacillota</taxon>
        <taxon>Bacilli</taxon>
        <taxon>Lactobacillales</taxon>
        <taxon>Lactobacillaceae</taxon>
        <taxon>Weissella</taxon>
    </lineage>
</organism>